<name>A0A2V1AI21_9ASCO</name>
<dbReference type="GO" id="GO:0006261">
    <property type="term" value="P:DNA-templated DNA replication"/>
    <property type="evidence" value="ECO:0007669"/>
    <property type="project" value="InterPro"/>
</dbReference>
<evidence type="ECO:0000256" key="4">
    <source>
        <dbReference type="ARBA" id="ARBA00022705"/>
    </source>
</evidence>
<dbReference type="RefSeq" id="XP_025338176.1">
    <property type="nucleotide sequence ID" value="XM_025478703.1"/>
</dbReference>
<dbReference type="VEuPathDB" id="FungiDB:CXQ87_000120"/>
<dbReference type="GO" id="GO:0042276">
    <property type="term" value="P:error-prone translesion synthesis"/>
    <property type="evidence" value="ECO:0007669"/>
    <property type="project" value="TreeGrafter"/>
</dbReference>
<feature type="domain" description="DNA polymerase alpha/delta/epsilon subunit B" evidence="9">
    <location>
        <begin position="359"/>
        <end position="621"/>
    </location>
</feature>
<dbReference type="InterPro" id="IPR007185">
    <property type="entry name" value="DNA_pol_a/d/e_bsu"/>
</dbReference>
<evidence type="ECO:0000256" key="1">
    <source>
        <dbReference type="ARBA" id="ARBA00004123"/>
    </source>
</evidence>
<comment type="subcellular location">
    <subcellularLocation>
        <location evidence="1">Nucleus</location>
    </subcellularLocation>
</comment>
<evidence type="ECO:0000256" key="5">
    <source>
        <dbReference type="ARBA" id="ARBA00023125"/>
    </source>
</evidence>
<dbReference type="GeneID" id="37000122"/>
<keyword evidence="6" id="KW-0539">Nucleus</keyword>
<keyword evidence="4" id="KW-0235">DNA replication</keyword>
<evidence type="ECO:0000256" key="6">
    <source>
        <dbReference type="ARBA" id="ARBA00023242"/>
    </source>
</evidence>
<dbReference type="EMBL" id="PKFP01000008">
    <property type="protein sequence ID" value="PVH17236.1"/>
    <property type="molecule type" value="Genomic_DNA"/>
</dbReference>
<evidence type="ECO:0000256" key="8">
    <source>
        <dbReference type="SAM" id="Coils"/>
    </source>
</evidence>
<sequence length="664" mass="74525">MSGPASLPVKLVPSNIRPIAYRILSKKHGLNIQTDALSVLTDVIGLRFGAEWRGPKAQQFMEEIAKSWKHQDRGLFIDGPGLQQVVNELSKEKSVERDEPKLASRSDTLMDIDAPAPAKKEVVINWTDYFSFITPDEQPNFEFDRVRKQFTPKPPVGSKLQSSLKAATNYFNQRYHLLVDRLSRHENFQKQSFSSLAAINSTLNNSDVKYDITLIKNVLGRDGSKFILFGLLSKNMNDNYILEDSTDHIELDFTHTHATEGSFYTPGMFLIVEGIYSASGGSMSNDASVISGRFHVSNVSHPPAERRDTSLKSYGYLDFMGILGGVSRSNGAIGKIDKPLRKKLSSLEKALGGHKLIFLGANCFLDDKKIMTGLKKYFTKLEALLIDQQGSDDSELPLAIVMTGSFCSQPLTAANGSSTLVSNSENYKSNFDDFAALLANFPVIIKTCKFVLVPGPNDPWQSSYSLGRGSLTSIPQKSIPKVFVTRLERLLPKGNLIFGGNPMRINYISQEIVLYRDDLMNKLKRNDIIFQDQLQQLEDEEAEKENLQEGLDVKKIVGDQGPYLSSKIKQARQLVKTILDQGNLQPFLKDLKIVDPNYSHALRIEPLPTSLVLFDTRFESFEVTYNGCKVVNIGSLISNKNSKRLNYAEYYPSHKSYSFREQYF</sequence>
<keyword evidence="8" id="KW-0175">Coiled coil</keyword>
<dbReference type="GO" id="GO:0003677">
    <property type="term" value="F:DNA binding"/>
    <property type="evidence" value="ECO:0007669"/>
    <property type="project" value="UniProtKB-KW"/>
</dbReference>
<dbReference type="PANTHER" id="PTHR12708:SF0">
    <property type="entry name" value="DNA POLYMERASE EPSILON SUBUNIT 2"/>
    <property type="match status" value="1"/>
</dbReference>
<evidence type="ECO:0000256" key="2">
    <source>
        <dbReference type="ARBA" id="ARBA00009560"/>
    </source>
</evidence>
<keyword evidence="5" id="KW-0238">DNA-binding</keyword>
<accession>A0A2V1AI21</accession>
<evidence type="ECO:0000313" key="10">
    <source>
        <dbReference type="EMBL" id="PVH17236.1"/>
    </source>
</evidence>
<dbReference type="PANTHER" id="PTHR12708">
    <property type="entry name" value="DNA POLYMERASE EPSILON SUBUNIT B"/>
    <property type="match status" value="1"/>
</dbReference>
<dbReference type="AlphaFoldDB" id="A0A2V1AI21"/>
<comment type="similarity">
    <text evidence="2">Belongs to the DNA polymerase epsilon subunit B family.</text>
</comment>
<evidence type="ECO:0000256" key="7">
    <source>
        <dbReference type="ARBA" id="ARBA00032930"/>
    </source>
</evidence>
<reference evidence="10 11" key="1">
    <citation type="submission" date="2017-12" db="EMBL/GenBank/DDBJ databases">
        <title>Genome Sequence of the Amphotericin B-resistant Candida duobushaemulonii strain, B09383.</title>
        <authorList>
            <person name="Chow N.A."/>
            <person name="Gade L."/>
            <person name="Batra D."/>
            <person name="Rowe L.A."/>
            <person name="Loparev V.N."/>
            <person name="Litvintseva A.P."/>
        </authorList>
    </citation>
    <scope>NUCLEOTIDE SEQUENCE [LARGE SCALE GENOMIC DNA]</scope>
    <source>
        <strain evidence="10 11">B09383</strain>
    </source>
</reference>
<feature type="coiled-coil region" evidence="8">
    <location>
        <begin position="520"/>
        <end position="557"/>
    </location>
</feature>
<dbReference type="Proteomes" id="UP000244406">
    <property type="component" value="Unassembled WGS sequence"/>
</dbReference>
<organism evidence="10 11">
    <name type="scientific">Candidozyma duobushaemuli</name>
    <dbReference type="NCBI Taxonomy" id="1231522"/>
    <lineage>
        <taxon>Eukaryota</taxon>
        <taxon>Fungi</taxon>
        <taxon>Dikarya</taxon>
        <taxon>Ascomycota</taxon>
        <taxon>Saccharomycotina</taxon>
        <taxon>Pichiomycetes</taxon>
        <taxon>Metschnikowiaceae</taxon>
        <taxon>Candidozyma</taxon>
    </lineage>
</organism>
<evidence type="ECO:0000313" key="11">
    <source>
        <dbReference type="Proteomes" id="UP000244406"/>
    </source>
</evidence>
<dbReference type="InterPro" id="IPR016266">
    <property type="entry name" value="POLE2"/>
</dbReference>
<evidence type="ECO:0000259" key="9">
    <source>
        <dbReference type="Pfam" id="PF04042"/>
    </source>
</evidence>
<keyword evidence="11" id="KW-1185">Reference proteome</keyword>
<comment type="caution">
    <text evidence="10">The sequence shown here is derived from an EMBL/GenBank/DDBJ whole genome shotgun (WGS) entry which is preliminary data.</text>
</comment>
<dbReference type="Pfam" id="PF04042">
    <property type="entry name" value="DNA_pol_E_B"/>
    <property type="match status" value="1"/>
</dbReference>
<gene>
    <name evidence="10" type="ORF">CXQ87_000120</name>
</gene>
<dbReference type="GO" id="GO:0008622">
    <property type="term" value="C:epsilon DNA polymerase complex"/>
    <property type="evidence" value="ECO:0007669"/>
    <property type="project" value="InterPro"/>
</dbReference>
<evidence type="ECO:0000256" key="3">
    <source>
        <dbReference type="ARBA" id="ARBA00016011"/>
    </source>
</evidence>
<proteinExistence type="inferred from homology"/>
<protein>
    <recommendedName>
        <fullName evidence="3">DNA polymerase epsilon subunit B</fullName>
    </recommendedName>
    <alternativeName>
        <fullName evidence="7">DNA polymerase II subunit 2</fullName>
    </alternativeName>
</protein>